<evidence type="ECO:0000256" key="4">
    <source>
        <dbReference type="ARBA" id="ARBA00012640"/>
    </source>
</evidence>
<dbReference type="InterPro" id="IPR036412">
    <property type="entry name" value="HAD-like_sf"/>
</dbReference>
<evidence type="ECO:0000256" key="3">
    <source>
        <dbReference type="ARBA" id="ARBA00009184"/>
    </source>
</evidence>
<evidence type="ECO:0000256" key="1">
    <source>
        <dbReference type="ARBA" id="ARBA00001946"/>
    </source>
</evidence>
<dbReference type="GO" id="GO:0006564">
    <property type="term" value="P:L-serine biosynthetic process"/>
    <property type="evidence" value="ECO:0007669"/>
    <property type="project" value="UniProtKB-KW"/>
</dbReference>
<evidence type="ECO:0000313" key="12">
    <source>
        <dbReference type="Proteomes" id="UP000240322"/>
    </source>
</evidence>
<dbReference type="InterPro" id="IPR050582">
    <property type="entry name" value="HAD-like_SerB"/>
</dbReference>
<dbReference type="Proteomes" id="UP000240322">
    <property type="component" value="Unassembled WGS sequence"/>
</dbReference>
<dbReference type="InterPro" id="IPR004469">
    <property type="entry name" value="PSP"/>
</dbReference>
<evidence type="ECO:0000256" key="7">
    <source>
        <dbReference type="ARBA" id="ARBA00022801"/>
    </source>
</evidence>
<comment type="caution">
    <text evidence="11">The sequence shown here is derived from an EMBL/GenBank/DDBJ whole genome shotgun (WGS) entry which is preliminary data.</text>
</comment>
<comment type="cofactor">
    <cofactor evidence="1">
        <name>Mg(2+)</name>
        <dbReference type="ChEBI" id="CHEBI:18420"/>
    </cofactor>
</comment>
<dbReference type="EC" id="3.1.3.3" evidence="4"/>
<evidence type="ECO:0000256" key="8">
    <source>
        <dbReference type="ARBA" id="ARBA00022842"/>
    </source>
</evidence>
<comment type="similarity">
    <text evidence="3">Belongs to the HAD-like hydrolase superfamily. SerB family.</text>
</comment>
<evidence type="ECO:0000256" key="5">
    <source>
        <dbReference type="ARBA" id="ARBA00022605"/>
    </source>
</evidence>
<comment type="pathway">
    <text evidence="2">Amino-acid biosynthesis; L-serine biosynthesis; L-serine from 3-phospho-D-glycerate: step 3/3.</text>
</comment>
<keyword evidence="6" id="KW-0479">Metal-binding</keyword>
<keyword evidence="7" id="KW-0378">Hydrolase</keyword>
<sequence>MGLTSEIENIDPRYKNTILTIFGKQICAMGLSMSNIFLHSQDRKGWRKLIVIFDVEGVLIDGELLPSLARLVDKEEEVKKLTLMGIRGEIDWEEGLRRRLKLLRGISYDECRNVAESLPFTEGAHQMVEELRRMGAILVGVSGGFSILTSRVKSQLGLDHVFSNELVFHSNRLIGYGLLVNSNKTQILKTAFDDLLEREPKVAVVDGANDLELFKIADLKIAFNAQPIVKQKADVIIDRKDLREVSKTIKAYIEAGKLGVEGKSNAKASETSKV</sequence>
<dbReference type="NCBIfam" id="TIGR01488">
    <property type="entry name" value="HAD-SF-IB"/>
    <property type="match status" value="1"/>
</dbReference>
<evidence type="ECO:0000256" key="6">
    <source>
        <dbReference type="ARBA" id="ARBA00022723"/>
    </source>
</evidence>
<evidence type="ECO:0000256" key="10">
    <source>
        <dbReference type="ARBA" id="ARBA00031693"/>
    </source>
</evidence>
<evidence type="ECO:0000256" key="9">
    <source>
        <dbReference type="ARBA" id="ARBA00023299"/>
    </source>
</evidence>
<dbReference type="Pfam" id="PF00702">
    <property type="entry name" value="Hydrolase"/>
    <property type="match status" value="1"/>
</dbReference>
<dbReference type="GO" id="GO:0036424">
    <property type="term" value="F:L-phosphoserine phosphatase activity"/>
    <property type="evidence" value="ECO:0007669"/>
    <property type="project" value="InterPro"/>
</dbReference>
<dbReference type="Gene3D" id="3.40.50.1000">
    <property type="entry name" value="HAD superfamily/HAD-like"/>
    <property type="match status" value="1"/>
</dbReference>
<proteinExistence type="inferred from homology"/>
<evidence type="ECO:0000256" key="2">
    <source>
        <dbReference type="ARBA" id="ARBA00005135"/>
    </source>
</evidence>
<dbReference type="GO" id="GO:0005737">
    <property type="term" value="C:cytoplasm"/>
    <property type="evidence" value="ECO:0007669"/>
    <property type="project" value="TreeGrafter"/>
</dbReference>
<dbReference type="PANTHER" id="PTHR43344">
    <property type="entry name" value="PHOSPHOSERINE PHOSPHATASE"/>
    <property type="match status" value="1"/>
</dbReference>
<organism evidence="11 12">
    <name type="scientific">Candidatus Marsarchaeota G2 archaeon OSP_D</name>
    <dbReference type="NCBI Taxonomy" id="1978157"/>
    <lineage>
        <taxon>Archaea</taxon>
        <taxon>Candidatus Marsarchaeota</taxon>
        <taxon>Candidatus Marsarchaeota group 2</taxon>
    </lineage>
</organism>
<dbReference type="InterPro" id="IPR023214">
    <property type="entry name" value="HAD_sf"/>
</dbReference>
<name>A0A2R6B059_9ARCH</name>
<protein>
    <recommendedName>
        <fullName evidence="4">phosphoserine phosphatase</fullName>
        <ecNumber evidence="4">3.1.3.3</ecNumber>
    </recommendedName>
    <alternativeName>
        <fullName evidence="10">O-phosphoserine phosphohydrolase</fullName>
    </alternativeName>
</protein>
<accession>A0A2R6B059</accession>
<evidence type="ECO:0000313" key="11">
    <source>
        <dbReference type="EMBL" id="PSN92015.1"/>
    </source>
</evidence>
<keyword evidence="9" id="KW-0718">Serine biosynthesis</keyword>
<dbReference type="AlphaFoldDB" id="A0A2R6B059"/>
<keyword evidence="5" id="KW-0028">Amino-acid biosynthesis</keyword>
<gene>
    <name evidence="11" type="ORF">B9Q03_02445</name>
</gene>
<dbReference type="GO" id="GO:0000287">
    <property type="term" value="F:magnesium ion binding"/>
    <property type="evidence" value="ECO:0007669"/>
    <property type="project" value="TreeGrafter"/>
</dbReference>
<dbReference type="NCBIfam" id="TIGR00338">
    <property type="entry name" value="serB"/>
    <property type="match status" value="1"/>
</dbReference>
<reference evidence="11 12" key="1">
    <citation type="submission" date="2017-04" db="EMBL/GenBank/DDBJ databases">
        <title>Novel microbial lineages endemic to geothermal iron-oxide mats fill important gaps in the evolutionary history of Archaea.</title>
        <authorList>
            <person name="Jay Z.J."/>
            <person name="Beam J.P."/>
            <person name="Dlakic M."/>
            <person name="Rusch D.B."/>
            <person name="Kozubal M.A."/>
            <person name="Inskeep W.P."/>
        </authorList>
    </citation>
    <scope>NUCLEOTIDE SEQUENCE [LARGE SCALE GENOMIC DNA]</scope>
    <source>
        <strain evidence="11">OSP_D</strain>
    </source>
</reference>
<dbReference type="SUPFAM" id="SSF56784">
    <property type="entry name" value="HAD-like"/>
    <property type="match status" value="1"/>
</dbReference>
<dbReference type="UniPathway" id="UPA00135">
    <property type="reaction ID" value="UER00198"/>
</dbReference>
<dbReference type="PANTHER" id="PTHR43344:SF2">
    <property type="entry name" value="PHOSPHOSERINE PHOSPHATASE"/>
    <property type="match status" value="1"/>
</dbReference>
<keyword evidence="8" id="KW-0460">Magnesium</keyword>
<dbReference type="EMBL" id="NEXE01000012">
    <property type="protein sequence ID" value="PSN92015.1"/>
    <property type="molecule type" value="Genomic_DNA"/>
</dbReference>